<gene>
    <name evidence="5" type="ORF">VPAL9027_02116</name>
</gene>
<reference evidence="5 6" key="1">
    <citation type="submission" date="2017-02" db="EMBL/GenBank/DDBJ databases">
        <authorList>
            <person name="Peterson S.W."/>
        </authorList>
    </citation>
    <scope>NUCLEOTIDE SEQUENCE [LARGE SCALE GENOMIC DNA]</scope>
    <source>
        <strain evidence="5 6">CECT 9027</strain>
    </source>
</reference>
<dbReference type="CDD" id="cd05233">
    <property type="entry name" value="SDR_c"/>
    <property type="match status" value="1"/>
</dbReference>
<dbReference type="Gene3D" id="3.40.50.720">
    <property type="entry name" value="NAD(P)-binding Rossmann-like Domain"/>
    <property type="match status" value="1"/>
</dbReference>
<dbReference type="GO" id="GO:0016020">
    <property type="term" value="C:membrane"/>
    <property type="evidence" value="ECO:0007669"/>
    <property type="project" value="TreeGrafter"/>
</dbReference>
<name>A0A1R4B5E3_9VIBR</name>
<evidence type="ECO:0000313" key="5">
    <source>
        <dbReference type="EMBL" id="SJL84135.1"/>
    </source>
</evidence>
<evidence type="ECO:0000256" key="1">
    <source>
        <dbReference type="ARBA" id="ARBA00006484"/>
    </source>
</evidence>
<dbReference type="InterPro" id="IPR002347">
    <property type="entry name" value="SDR_fam"/>
</dbReference>
<dbReference type="EC" id="1.-.-.-" evidence="5"/>
<evidence type="ECO:0000313" key="6">
    <source>
        <dbReference type="Proteomes" id="UP000189475"/>
    </source>
</evidence>
<dbReference type="RefSeq" id="WP_077314527.1">
    <property type="nucleotide sequence ID" value="NZ_AP024888.1"/>
</dbReference>
<dbReference type="PRINTS" id="PR00080">
    <property type="entry name" value="SDRFAMILY"/>
</dbReference>
<dbReference type="PANTHER" id="PTHR44196">
    <property type="entry name" value="DEHYDROGENASE/REDUCTASE SDR FAMILY MEMBER 7B"/>
    <property type="match status" value="1"/>
</dbReference>
<dbReference type="SUPFAM" id="SSF51735">
    <property type="entry name" value="NAD(P)-binding Rossmann-fold domains"/>
    <property type="match status" value="1"/>
</dbReference>
<dbReference type="SMART" id="SM00822">
    <property type="entry name" value="PKS_KR"/>
    <property type="match status" value="1"/>
</dbReference>
<feature type="domain" description="Ketoreductase" evidence="4">
    <location>
        <begin position="6"/>
        <end position="182"/>
    </location>
</feature>
<proteinExistence type="inferred from homology"/>
<keyword evidence="2 5" id="KW-0560">Oxidoreductase</keyword>
<evidence type="ECO:0000256" key="2">
    <source>
        <dbReference type="ARBA" id="ARBA00023002"/>
    </source>
</evidence>
<dbReference type="InterPro" id="IPR057326">
    <property type="entry name" value="KR_dom"/>
</dbReference>
<dbReference type="PANTHER" id="PTHR44196:SF1">
    <property type="entry name" value="DEHYDROGENASE_REDUCTASE SDR FAMILY MEMBER 7B"/>
    <property type="match status" value="1"/>
</dbReference>
<protein>
    <submittedName>
        <fullName evidence="5">Putative oxidoreductase</fullName>
        <ecNumber evidence="5">1.-.-.-</ecNumber>
    </submittedName>
</protein>
<dbReference type="OrthoDB" id="8613661at2"/>
<dbReference type="AlphaFoldDB" id="A0A1R4B5E3"/>
<evidence type="ECO:0000256" key="3">
    <source>
        <dbReference type="RuleBase" id="RU000363"/>
    </source>
</evidence>
<accession>A0A1R4B5E3</accession>
<comment type="similarity">
    <text evidence="1 3">Belongs to the short-chain dehydrogenases/reductases (SDR) family.</text>
</comment>
<keyword evidence="6" id="KW-1185">Reference proteome</keyword>
<dbReference type="Proteomes" id="UP000189475">
    <property type="component" value="Unassembled WGS sequence"/>
</dbReference>
<dbReference type="Pfam" id="PF00106">
    <property type="entry name" value="adh_short"/>
    <property type="match status" value="1"/>
</dbReference>
<dbReference type="EMBL" id="FUFT01000005">
    <property type="protein sequence ID" value="SJL84135.1"/>
    <property type="molecule type" value="Genomic_DNA"/>
</dbReference>
<evidence type="ECO:0000259" key="4">
    <source>
        <dbReference type="SMART" id="SM00822"/>
    </source>
</evidence>
<dbReference type="STRING" id="1918946.VPAL9027_02116"/>
<dbReference type="FunFam" id="3.40.50.720:FF:000084">
    <property type="entry name" value="Short-chain dehydrogenase reductase"/>
    <property type="match status" value="1"/>
</dbReference>
<sequence length="244" mass="25869">MQIENSVFLITGASSGIGEATARAVVQAGARAVLLARRQDRLEELAKELGRDILPLPCDVTDRAAVQKAVQIAQEKYGRIDGLINNAGQGLYATIEDIDIAEFRELLNLNTVAPLNMMQAVIPLMRKQQSGCIINVSSGATLATYPGSAAYTGSKCALNMISKVARLELAEAGITVSLLHPFMTATEFYGSVKSGLSTSKAQEAEALSIAHSPSLAAEMIVNLIRTGAAEVDLVPKEYGGSFEE</sequence>
<dbReference type="PRINTS" id="PR00081">
    <property type="entry name" value="GDHRDH"/>
</dbReference>
<dbReference type="InterPro" id="IPR036291">
    <property type="entry name" value="NAD(P)-bd_dom_sf"/>
</dbReference>
<dbReference type="GO" id="GO:0016491">
    <property type="term" value="F:oxidoreductase activity"/>
    <property type="evidence" value="ECO:0007669"/>
    <property type="project" value="UniProtKB-KW"/>
</dbReference>
<organism evidence="5 6">
    <name type="scientific">Vibrio palustris</name>
    <dbReference type="NCBI Taxonomy" id="1918946"/>
    <lineage>
        <taxon>Bacteria</taxon>
        <taxon>Pseudomonadati</taxon>
        <taxon>Pseudomonadota</taxon>
        <taxon>Gammaproteobacteria</taxon>
        <taxon>Vibrionales</taxon>
        <taxon>Vibrionaceae</taxon>
        <taxon>Vibrio</taxon>
    </lineage>
</organism>